<dbReference type="PANTHER" id="PTHR44742">
    <property type="match status" value="1"/>
</dbReference>
<dbReference type="Gene3D" id="3.40.50.150">
    <property type="entry name" value="Vaccinia Virus protein VP39"/>
    <property type="match status" value="1"/>
</dbReference>
<dbReference type="Proteomes" id="UP000265515">
    <property type="component" value="Unassembled WGS sequence"/>
</dbReference>
<dbReference type="UniPathway" id="UPA00766"/>
<evidence type="ECO:0000256" key="3">
    <source>
        <dbReference type="ARBA" id="ARBA00022603"/>
    </source>
</evidence>
<dbReference type="OrthoDB" id="4310724at2759"/>
<comment type="caution">
    <text evidence="14">The sequence shown here is derived from an EMBL/GenBank/DDBJ whole genome shotgun (WGS) entry which is preliminary data.</text>
</comment>
<dbReference type="GO" id="GO:0032259">
    <property type="term" value="P:methylation"/>
    <property type="evidence" value="ECO:0007669"/>
    <property type="project" value="UniProtKB-KW"/>
</dbReference>
<evidence type="ECO:0000256" key="5">
    <source>
        <dbReference type="ARBA" id="ARBA00022691"/>
    </source>
</evidence>
<protein>
    <recommendedName>
        <fullName evidence="12">Methyltransferase</fullName>
        <ecNumber evidence="12">2.1.1.-</ecNumber>
    </recommendedName>
</protein>
<dbReference type="EC" id="2.1.1.-" evidence="12"/>
<comment type="pathway">
    <text evidence="1">Steroid biosynthesis; sterol biosynthesis.</text>
</comment>
<keyword evidence="10" id="KW-0753">Steroid metabolism</keyword>
<accession>A0A388LR54</accession>
<dbReference type="OMA" id="EYFQHWD"/>
<evidence type="ECO:0000256" key="11">
    <source>
        <dbReference type="PROSITE-ProRule" id="PRU01022"/>
    </source>
</evidence>
<keyword evidence="5 11" id="KW-0949">S-adenosyl-L-methionine</keyword>
<evidence type="ECO:0000259" key="13">
    <source>
        <dbReference type="PROSITE" id="PS51685"/>
    </source>
</evidence>
<keyword evidence="3 11" id="KW-0489">Methyltransferase</keyword>
<dbReference type="SUPFAM" id="SSF53335">
    <property type="entry name" value="S-adenosyl-L-methionine-dependent methyltransferases"/>
    <property type="match status" value="1"/>
</dbReference>
<dbReference type="CDD" id="cd02440">
    <property type="entry name" value="AdoMet_MTases"/>
    <property type="match status" value="1"/>
</dbReference>
<evidence type="ECO:0000256" key="2">
    <source>
        <dbReference type="ARBA" id="ARBA00022516"/>
    </source>
</evidence>
<gene>
    <name evidence="14" type="ORF">CBR_g39173</name>
</gene>
<dbReference type="InterPro" id="IPR013705">
    <property type="entry name" value="Sterol_MeTrfase_C"/>
</dbReference>
<dbReference type="InterPro" id="IPR013216">
    <property type="entry name" value="Methyltransf_11"/>
</dbReference>
<evidence type="ECO:0000256" key="1">
    <source>
        <dbReference type="ARBA" id="ARBA00004938"/>
    </source>
</evidence>
<keyword evidence="6" id="KW-0752">Steroid biosynthesis</keyword>
<keyword evidence="2" id="KW-0444">Lipid biosynthesis</keyword>
<dbReference type="GO" id="GO:0008757">
    <property type="term" value="F:S-adenosylmethionine-dependent methyltransferase activity"/>
    <property type="evidence" value="ECO:0007669"/>
    <property type="project" value="InterPro"/>
</dbReference>
<name>A0A388LR54_CHABU</name>
<dbReference type="EMBL" id="BFEA01000491">
    <property type="protein sequence ID" value="GBG84797.1"/>
    <property type="molecule type" value="Genomic_DNA"/>
</dbReference>
<organism evidence="14 15">
    <name type="scientific">Chara braunii</name>
    <name type="common">Braun's stonewort</name>
    <dbReference type="NCBI Taxonomy" id="69332"/>
    <lineage>
        <taxon>Eukaryota</taxon>
        <taxon>Viridiplantae</taxon>
        <taxon>Streptophyta</taxon>
        <taxon>Charophyceae</taxon>
        <taxon>Charales</taxon>
        <taxon>Characeae</taxon>
        <taxon>Chara</taxon>
    </lineage>
</organism>
<evidence type="ECO:0000256" key="10">
    <source>
        <dbReference type="ARBA" id="ARBA00023221"/>
    </source>
</evidence>
<sequence>MPRLWSHWGGGLSGKELGNKWKEYDGSYQANTEEEGIAEKSMAPQLADTFYNLVTDIYEWGYGQSFNLHPFIPGKGHTDAARIFEEGLADHLKLKPGMKVLDVGCGIGGPMRNIARYTQANVVGITINQYQIDRANVLNKKSKLDHLCSLVQGDFLSMPFEDATFDAAYSIQATCHAPKLKDVYGQIFRVLKPGGLFVSSEWVTTPKYDRNNKDHVRIVNSICYSNALPEAHSYLGAEEDAKAVGFEVVVNKDLELYAENPWWTRIKMSRFTYVRNSILVSVFSALRIAPAEMKDVHRVLMEAIDSLIAGGELAIYTPIQLIVLRKPLTSNAAAVESEAH</sequence>
<keyword evidence="7" id="KW-0756">Sterol biosynthesis</keyword>
<dbReference type="STRING" id="69332.A0A388LR54"/>
<evidence type="ECO:0000256" key="6">
    <source>
        <dbReference type="ARBA" id="ARBA00022955"/>
    </source>
</evidence>
<evidence type="ECO:0000256" key="7">
    <source>
        <dbReference type="ARBA" id="ARBA00023011"/>
    </source>
</evidence>
<proteinExistence type="inferred from homology"/>
<keyword evidence="4 11" id="KW-0808">Transferase</keyword>
<comment type="similarity">
    <text evidence="11 12">Belongs to the class I-like SAM-binding methyltransferase superfamily. Erg6/SMT family.</text>
</comment>
<dbReference type="Gramene" id="GBG84797">
    <property type="protein sequence ID" value="GBG84797"/>
    <property type="gene ID" value="CBR_g39173"/>
</dbReference>
<dbReference type="Pfam" id="PF08498">
    <property type="entry name" value="Sterol_MT_C"/>
    <property type="match status" value="1"/>
</dbReference>
<evidence type="ECO:0000256" key="9">
    <source>
        <dbReference type="ARBA" id="ARBA00023166"/>
    </source>
</evidence>
<reference evidence="14 15" key="1">
    <citation type="journal article" date="2018" name="Cell">
        <title>The Chara Genome: Secondary Complexity and Implications for Plant Terrestrialization.</title>
        <authorList>
            <person name="Nishiyama T."/>
            <person name="Sakayama H."/>
            <person name="Vries J.D."/>
            <person name="Buschmann H."/>
            <person name="Saint-Marcoux D."/>
            <person name="Ullrich K.K."/>
            <person name="Haas F.B."/>
            <person name="Vanderstraeten L."/>
            <person name="Becker D."/>
            <person name="Lang D."/>
            <person name="Vosolsobe S."/>
            <person name="Rombauts S."/>
            <person name="Wilhelmsson P.K.I."/>
            <person name="Janitza P."/>
            <person name="Kern R."/>
            <person name="Heyl A."/>
            <person name="Rumpler F."/>
            <person name="Villalobos L.I.A.C."/>
            <person name="Clay J.M."/>
            <person name="Skokan R."/>
            <person name="Toyoda A."/>
            <person name="Suzuki Y."/>
            <person name="Kagoshima H."/>
            <person name="Schijlen E."/>
            <person name="Tajeshwar N."/>
            <person name="Catarino B."/>
            <person name="Hetherington A.J."/>
            <person name="Saltykova A."/>
            <person name="Bonnot C."/>
            <person name="Breuninger H."/>
            <person name="Symeonidi A."/>
            <person name="Radhakrishnan G.V."/>
            <person name="Van Nieuwerburgh F."/>
            <person name="Deforce D."/>
            <person name="Chang C."/>
            <person name="Karol K.G."/>
            <person name="Hedrich R."/>
            <person name="Ulvskov P."/>
            <person name="Glockner G."/>
            <person name="Delwiche C.F."/>
            <person name="Petrasek J."/>
            <person name="Van de Peer Y."/>
            <person name="Friml J."/>
            <person name="Beilby M."/>
            <person name="Dolan L."/>
            <person name="Kohara Y."/>
            <person name="Sugano S."/>
            <person name="Fujiyama A."/>
            <person name="Delaux P.-M."/>
            <person name="Quint M."/>
            <person name="TheiBen G."/>
            <person name="Hagemann M."/>
            <person name="Harholt J."/>
            <person name="Dunand C."/>
            <person name="Zachgo S."/>
            <person name="Langdale J."/>
            <person name="Maumus F."/>
            <person name="Straeten D.V.D."/>
            <person name="Gould S.B."/>
            <person name="Rensing S.A."/>
        </authorList>
    </citation>
    <scope>NUCLEOTIDE SEQUENCE [LARGE SCALE GENOMIC DNA]</scope>
    <source>
        <strain evidence="14 15">S276</strain>
    </source>
</reference>
<dbReference type="Pfam" id="PF08241">
    <property type="entry name" value="Methyltransf_11"/>
    <property type="match status" value="1"/>
</dbReference>
<evidence type="ECO:0000256" key="4">
    <source>
        <dbReference type="ARBA" id="ARBA00022679"/>
    </source>
</evidence>
<dbReference type="InterPro" id="IPR029063">
    <property type="entry name" value="SAM-dependent_MTases_sf"/>
</dbReference>
<dbReference type="PROSITE" id="PS51685">
    <property type="entry name" value="SAM_MT_ERG6_SMT"/>
    <property type="match status" value="1"/>
</dbReference>
<evidence type="ECO:0000313" key="15">
    <source>
        <dbReference type="Proteomes" id="UP000265515"/>
    </source>
</evidence>
<keyword evidence="8" id="KW-0443">Lipid metabolism</keyword>
<evidence type="ECO:0000256" key="12">
    <source>
        <dbReference type="RuleBase" id="RU362025"/>
    </source>
</evidence>
<evidence type="ECO:0000313" key="14">
    <source>
        <dbReference type="EMBL" id="GBG84797.1"/>
    </source>
</evidence>
<dbReference type="GO" id="GO:0016126">
    <property type="term" value="P:sterol biosynthetic process"/>
    <property type="evidence" value="ECO:0007669"/>
    <property type="project" value="UniProtKB-UniPathway"/>
</dbReference>
<feature type="domain" description="SAM-dependent methyltransferase Erg6/SMT-type" evidence="13">
    <location>
        <begin position="50"/>
        <end position="327"/>
    </location>
</feature>
<dbReference type="PANTHER" id="PTHR44742:SF2">
    <property type="entry name" value="24-METHYLENESTEROL C-METHYLTRANSFERASE 2"/>
    <property type="match status" value="1"/>
</dbReference>
<keyword evidence="9" id="KW-1207">Sterol metabolism</keyword>
<evidence type="ECO:0000256" key="8">
    <source>
        <dbReference type="ARBA" id="ARBA00023098"/>
    </source>
</evidence>
<dbReference type="AlphaFoldDB" id="A0A388LR54"/>
<dbReference type="InterPro" id="IPR030384">
    <property type="entry name" value="MeTrfase_SMT"/>
</dbReference>
<keyword evidence="15" id="KW-1185">Reference proteome</keyword>